<dbReference type="SUPFAM" id="SSF51126">
    <property type="entry name" value="Pectin lyase-like"/>
    <property type="match status" value="1"/>
</dbReference>
<comment type="caution">
    <text evidence="11">The sequence shown here is derived from an EMBL/GenBank/DDBJ whole genome shotgun (WGS) entry which is preliminary data.</text>
</comment>
<sequence>MANTFYVSPTGSDSQSGTLESPFASLEYAHDRAQPGDTILLRGGVYTPLSSIDLTKDGVSGKLITVSSYPGEHAVLDGSRMPEGEYVLNMKDASWNHLVGIEIRNGPEGGLIMQGDSHDNIIERLDVHNNGTLSEWDGKGVSLYGAGGNNLLLNNDSHDNHDLRGDNADGFQISSTGQGNVLSGNRAWSNSDDGFDLFNVQDGTQAGTVRLESNWAFGNGVDASGNHVGDGNGFKLGGQRPGAGSESGGHTLVNNVAWDNLGSGFDENGATAPTTLDGNTAHDNGSYNFGFWEQNNTFQGDVAYGSGKLAVSGSSTGSSWDANAAPVTVDAMTDAEGRAARGSDGSLPGMSAATATATETVTAPTSAATATATATETVASPTSAVASVSNTPAPVAPSSEDVTKHKVTGTSGDDMLYGTASADRISGGAGNDVLHGGAGDDILRGGSGNDVLFGGGGNDVLHGGRGADTFVFGAVAGQVGGTATVRDFQPGLDKLALTDGITLASFHAFDSHGSGAHNLALDLSDGQSIHVMGVTEASPWDWFA</sequence>
<reference evidence="11 12" key="1">
    <citation type="submission" date="2024-06" db="EMBL/GenBank/DDBJ databases">
        <title>Genomic Encyclopedia of Type Strains, Phase IV (KMG-IV): sequencing the most valuable type-strain genomes for metagenomic binning, comparative biology and taxonomic classification.</title>
        <authorList>
            <person name="Goeker M."/>
        </authorList>
    </citation>
    <scope>NUCLEOTIDE SEQUENCE [LARGE SCALE GENOMIC DNA]</scope>
    <source>
        <strain evidence="11 12">DSM 21331</strain>
    </source>
</reference>
<comment type="similarity">
    <text evidence="8">Belongs to the polysaccharide lyase 9 family.</text>
</comment>
<evidence type="ECO:0000256" key="9">
    <source>
        <dbReference type="SAM" id="MobiDB-lite"/>
    </source>
</evidence>
<evidence type="ECO:0000256" key="5">
    <source>
        <dbReference type="ARBA" id="ARBA00022729"/>
    </source>
</evidence>
<keyword evidence="7" id="KW-0456">Lyase</keyword>
<dbReference type="InterPro" id="IPR018511">
    <property type="entry name" value="Hemolysin-typ_Ca-bd_CS"/>
</dbReference>
<comment type="cofactor">
    <cofactor evidence="1">
        <name>Ca(2+)</name>
        <dbReference type="ChEBI" id="CHEBI:29108"/>
    </cofactor>
</comment>
<evidence type="ECO:0000313" key="12">
    <source>
        <dbReference type="Proteomes" id="UP001549145"/>
    </source>
</evidence>
<name>A0ABV2L8Y5_9HYPH</name>
<feature type="domain" description="Pel9A-like right handed beta-helix region" evidence="10">
    <location>
        <begin position="132"/>
        <end position="288"/>
    </location>
</feature>
<dbReference type="PANTHER" id="PTHR40088:SF1">
    <property type="entry name" value="PECTATE LYASE PEL9"/>
    <property type="match status" value="1"/>
</dbReference>
<keyword evidence="5" id="KW-0732">Signal</keyword>
<dbReference type="PANTHER" id="PTHR40088">
    <property type="entry name" value="PECTATE LYASE (EUROFUNG)"/>
    <property type="match status" value="1"/>
</dbReference>
<evidence type="ECO:0000256" key="6">
    <source>
        <dbReference type="ARBA" id="ARBA00022837"/>
    </source>
</evidence>
<dbReference type="InterPro" id="IPR011049">
    <property type="entry name" value="Serralysin-like_metalloprot_C"/>
</dbReference>
<proteinExistence type="inferred from homology"/>
<dbReference type="InterPro" id="IPR006626">
    <property type="entry name" value="PbH1"/>
</dbReference>
<dbReference type="RefSeq" id="WP_283205921.1">
    <property type="nucleotide sequence ID" value="NZ_BPQL01000126.1"/>
</dbReference>
<dbReference type="Proteomes" id="UP001549145">
    <property type="component" value="Unassembled WGS sequence"/>
</dbReference>
<feature type="region of interest" description="Disordered" evidence="9">
    <location>
        <begin position="383"/>
        <end position="410"/>
    </location>
</feature>
<evidence type="ECO:0000313" key="11">
    <source>
        <dbReference type="EMBL" id="MET3694296.1"/>
    </source>
</evidence>
<gene>
    <name evidence="11" type="ORF">ABID43_003855</name>
</gene>
<dbReference type="PROSITE" id="PS00330">
    <property type="entry name" value="HEMOLYSIN_CALCIUM"/>
    <property type="match status" value="3"/>
</dbReference>
<dbReference type="Pfam" id="PF00353">
    <property type="entry name" value="HemolysinCabind"/>
    <property type="match status" value="1"/>
</dbReference>
<keyword evidence="6" id="KW-0106">Calcium</keyword>
<dbReference type="InterPro" id="IPR053868">
    <property type="entry name" value="Pel9A-like_beta_helix"/>
</dbReference>
<dbReference type="InterPro" id="IPR012334">
    <property type="entry name" value="Pectin_lyas_fold"/>
</dbReference>
<dbReference type="EMBL" id="JBEPMM010000013">
    <property type="protein sequence ID" value="MET3694296.1"/>
    <property type="molecule type" value="Genomic_DNA"/>
</dbReference>
<keyword evidence="12" id="KW-1185">Reference proteome</keyword>
<keyword evidence="4" id="KW-0479">Metal-binding</keyword>
<evidence type="ECO:0000256" key="4">
    <source>
        <dbReference type="ARBA" id="ARBA00022723"/>
    </source>
</evidence>
<dbReference type="Pfam" id="PF22842">
    <property type="entry name" value="Pel9A-like_beta_helix"/>
    <property type="match status" value="1"/>
</dbReference>
<dbReference type="SUPFAM" id="SSF51120">
    <property type="entry name" value="beta-Roll"/>
    <property type="match status" value="1"/>
</dbReference>
<evidence type="ECO:0000256" key="8">
    <source>
        <dbReference type="ARBA" id="ARBA00038263"/>
    </source>
</evidence>
<dbReference type="InterPro" id="IPR001343">
    <property type="entry name" value="Hemolysn_Ca-bd"/>
</dbReference>
<accession>A0ABV2L8Y5</accession>
<evidence type="ECO:0000256" key="7">
    <source>
        <dbReference type="ARBA" id="ARBA00023239"/>
    </source>
</evidence>
<dbReference type="InterPro" id="IPR052052">
    <property type="entry name" value="Polysaccharide_Lyase_9"/>
</dbReference>
<comment type="subcellular location">
    <subcellularLocation>
        <location evidence="2">Secreted</location>
    </subcellularLocation>
</comment>
<dbReference type="PRINTS" id="PR00313">
    <property type="entry name" value="CABNDNGRPT"/>
</dbReference>
<dbReference type="SMART" id="SM00710">
    <property type="entry name" value="PbH1"/>
    <property type="match status" value="6"/>
</dbReference>
<keyword evidence="3" id="KW-0964">Secreted</keyword>
<evidence type="ECO:0000259" key="10">
    <source>
        <dbReference type="Pfam" id="PF22842"/>
    </source>
</evidence>
<evidence type="ECO:0000256" key="2">
    <source>
        <dbReference type="ARBA" id="ARBA00004613"/>
    </source>
</evidence>
<dbReference type="InterPro" id="IPR011050">
    <property type="entry name" value="Pectin_lyase_fold/virulence"/>
</dbReference>
<protein>
    <submittedName>
        <fullName evidence="11">Ca2+-binding RTX toxin-like protein</fullName>
    </submittedName>
</protein>
<organism evidence="11 12">
    <name type="scientific">Methylobacterium goesingense</name>
    <dbReference type="NCBI Taxonomy" id="243690"/>
    <lineage>
        <taxon>Bacteria</taxon>
        <taxon>Pseudomonadati</taxon>
        <taxon>Pseudomonadota</taxon>
        <taxon>Alphaproteobacteria</taxon>
        <taxon>Hyphomicrobiales</taxon>
        <taxon>Methylobacteriaceae</taxon>
        <taxon>Methylobacterium</taxon>
    </lineage>
</organism>
<dbReference type="Gene3D" id="2.160.20.10">
    <property type="entry name" value="Single-stranded right-handed beta-helix, Pectin lyase-like"/>
    <property type="match status" value="1"/>
</dbReference>
<evidence type="ECO:0000256" key="3">
    <source>
        <dbReference type="ARBA" id="ARBA00022525"/>
    </source>
</evidence>
<evidence type="ECO:0000256" key="1">
    <source>
        <dbReference type="ARBA" id="ARBA00001913"/>
    </source>
</evidence>